<proteinExistence type="predicted"/>
<dbReference type="EMBL" id="JACHXF010000025">
    <property type="protein sequence ID" value="MBB3100385.1"/>
    <property type="molecule type" value="Genomic_DNA"/>
</dbReference>
<dbReference type="AlphaFoldDB" id="A0A7W5AQG1"/>
<protein>
    <submittedName>
        <fullName evidence="1">Uncharacterized protein</fullName>
    </submittedName>
</protein>
<dbReference type="Proteomes" id="UP000590749">
    <property type="component" value="Unassembled WGS sequence"/>
</dbReference>
<accession>A0A7W5AQG1</accession>
<sequence length="110" mass="12037">MSTPDVLSIGRLSKGLFVEYLGETTTDDLMVGMGDPEPVCDRLWHGHPGVIWEPAPQHVQVTWVGLEDTVQSFGFGYSCNDAGLYGLGVITASDYEERRCRVLAGHAPQE</sequence>
<organism evidence="1 2">
    <name type="scientific">Actinoplanes campanulatus</name>
    <dbReference type="NCBI Taxonomy" id="113559"/>
    <lineage>
        <taxon>Bacteria</taxon>
        <taxon>Bacillati</taxon>
        <taxon>Actinomycetota</taxon>
        <taxon>Actinomycetes</taxon>
        <taxon>Micromonosporales</taxon>
        <taxon>Micromonosporaceae</taxon>
        <taxon>Actinoplanes</taxon>
    </lineage>
</organism>
<keyword evidence="2" id="KW-1185">Reference proteome</keyword>
<evidence type="ECO:0000313" key="1">
    <source>
        <dbReference type="EMBL" id="MBB3100385.1"/>
    </source>
</evidence>
<dbReference type="RefSeq" id="WP_183226439.1">
    <property type="nucleotide sequence ID" value="NZ_BMPW01000010.1"/>
</dbReference>
<reference evidence="1 2" key="1">
    <citation type="submission" date="2020-08" db="EMBL/GenBank/DDBJ databases">
        <title>Genomic Encyclopedia of Type Strains, Phase III (KMG-III): the genomes of soil and plant-associated and newly described type strains.</title>
        <authorList>
            <person name="Whitman W."/>
        </authorList>
    </citation>
    <scope>NUCLEOTIDE SEQUENCE [LARGE SCALE GENOMIC DNA]</scope>
    <source>
        <strain evidence="1 2">CECT 3287</strain>
    </source>
</reference>
<gene>
    <name evidence="1" type="ORF">FHR83_008107</name>
</gene>
<name>A0A7W5AQG1_9ACTN</name>
<evidence type="ECO:0000313" key="2">
    <source>
        <dbReference type="Proteomes" id="UP000590749"/>
    </source>
</evidence>
<comment type="caution">
    <text evidence="1">The sequence shown here is derived from an EMBL/GenBank/DDBJ whole genome shotgun (WGS) entry which is preliminary data.</text>
</comment>